<sequence>MLSRQELSAPQVASFLMDYEDHFSSHNFRCLFWTSAESFIERCLPSEITARSSQLRDYIYRGDVLARVSFWDWIARISKARFSKTDGAGLTVEKVEVDQKKWEGANVLAAATKTRPVCRFKSEHDLHDNIYAVVCHPLEAVIPLIIGPALPRRDRPPVRAKYCRLMLILFKPWRTVEDLRAGYASWPEAFDAFLQSPECPPDAKTVMRNMQAFHECKDSRDEH</sequence>
<organism evidence="1 2">
    <name type="scientific">Coprinellus micaceus</name>
    <name type="common">Glistening ink-cap mushroom</name>
    <name type="synonym">Coprinus micaceus</name>
    <dbReference type="NCBI Taxonomy" id="71717"/>
    <lineage>
        <taxon>Eukaryota</taxon>
        <taxon>Fungi</taxon>
        <taxon>Dikarya</taxon>
        <taxon>Basidiomycota</taxon>
        <taxon>Agaricomycotina</taxon>
        <taxon>Agaricomycetes</taxon>
        <taxon>Agaricomycetidae</taxon>
        <taxon>Agaricales</taxon>
        <taxon>Agaricineae</taxon>
        <taxon>Psathyrellaceae</taxon>
        <taxon>Coprinellus</taxon>
    </lineage>
</organism>
<gene>
    <name evidence="1" type="ORF">FA13DRAFT_1627074</name>
</gene>
<evidence type="ECO:0000313" key="1">
    <source>
        <dbReference type="EMBL" id="TEB33499.1"/>
    </source>
</evidence>
<evidence type="ECO:0000313" key="2">
    <source>
        <dbReference type="Proteomes" id="UP000298030"/>
    </source>
</evidence>
<name>A0A4Y7TJ31_COPMI</name>
<accession>A0A4Y7TJ31</accession>
<dbReference type="STRING" id="71717.A0A4Y7TJ31"/>
<dbReference type="OrthoDB" id="3050185at2759"/>
<dbReference type="AlphaFoldDB" id="A0A4Y7TJ31"/>
<dbReference type="Proteomes" id="UP000298030">
    <property type="component" value="Unassembled WGS sequence"/>
</dbReference>
<keyword evidence="2" id="KW-1185">Reference proteome</keyword>
<dbReference type="EMBL" id="QPFP01000012">
    <property type="protein sequence ID" value="TEB33499.1"/>
    <property type="molecule type" value="Genomic_DNA"/>
</dbReference>
<reference evidence="1 2" key="1">
    <citation type="journal article" date="2019" name="Nat. Ecol. Evol.">
        <title>Megaphylogeny resolves global patterns of mushroom evolution.</title>
        <authorList>
            <person name="Varga T."/>
            <person name="Krizsan K."/>
            <person name="Foldi C."/>
            <person name="Dima B."/>
            <person name="Sanchez-Garcia M."/>
            <person name="Sanchez-Ramirez S."/>
            <person name="Szollosi G.J."/>
            <person name="Szarkandi J.G."/>
            <person name="Papp V."/>
            <person name="Albert L."/>
            <person name="Andreopoulos W."/>
            <person name="Angelini C."/>
            <person name="Antonin V."/>
            <person name="Barry K.W."/>
            <person name="Bougher N.L."/>
            <person name="Buchanan P."/>
            <person name="Buyck B."/>
            <person name="Bense V."/>
            <person name="Catcheside P."/>
            <person name="Chovatia M."/>
            <person name="Cooper J."/>
            <person name="Damon W."/>
            <person name="Desjardin D."/>
            <person name="Finy P."/>
            <person name="Geml J."/>
            <person name="Haridas S."/>
            <person name="Hughes K."/>
            <person name="Justo A."/>
            <person name="Karasinski D."/>
            <person name="Kautmanova I."/>
            <person name="Kiss B."/>
            <person name="Kocsube S."/>
            <person name="Kotiranta H."/>
            <person name="LaButti K.M."/>
            <person name="Lechner B.E."/>
            <person name="Liimatainen K."/>
            <person name="Lipzen A."/>
            <person name="Lukacs Z."/>
            <person name="Mihaltcheva S."/>
            <person name="Morgado L.N."/>
            <person name="Niskanen T."/>
            <person name="Noordeloos M.E."/>
            <person name="Ohm R.A."/>
            <person name="Ortiz-Santana B."/>
            <person name="Ovrebo C."/>
            <person name="Racz N."/>
            <person name="Riley R."/>
            <person name="Savchenko A."/>
            <person name="Shiryaev A."/>
            <person name="Soop K."/>
            <person name="Spirin V."/>
            <person name="Szebenyi C."/>
            <person name="Tomsovsky M."/>
            <person name="Tulloss R.E."/>
            <person name="Uehling J."/>
            <person name="Grigoriev I.V."/>
            <person name="Vagvolgyi C."/>
            <person name="Papp T."/>
            <person name="Martin F.M."/>
            <person name="Miettinen O."/>
            <person name="Hibbett D.S."/>
            <person name="Nagy L.G."/>
        </authorList>
    </citation>
    <scope>NUCLEOTIDE SEQUENCE [LARGE SCALE GENOMIC DNA]</scope>
    <source>
        <strain evidence="1 2">FP101781</strain>
    </source>
</reference>
<protein>
    <submittedName>
        <fullName evidence="1">Uncharacterized protein</fullName>
    </submittedName>
</protein>
<proteinExistence type="predicted"/>
<feature type="non-terminal residue" evidence="1">
    <location>
        <position position="223"/>
    </location>
</feature>
<comment type="caution">
    <text evidence="1">The sequence shown here is derived from an EMBL/GenBank/DDBJ whole genome shotgun (WGS) entry which is preliminary data.</text>
</comment>